<evidence type="ECO:0008006" key="3">
    <source>
        <dbReference type="Google" id="ProtNLM"/>
    </source>
</evidence>
<keyword evidence="2" id="KW-1185">Reference proteome</keyword>
<proteinExistence type="predicted"/>
<protein>
    <recommendedName>
        <fullName evidence="3">DDE Tnp4 domain-containing protein</fullName>
    </recommendedName>
</protein>
<gene>
    <name evidence="1" type="ORF">O181_127988</name>
</gene>
<sequence length="52" mass="5769">QYLLLDSAYPLTDHLLPAFKAPASNLQINSDFNFCLGKSQVHNEHTIGILKA</sequence>
<dbReference type="AlphaFoldDB" id="A0A9Q3Q7G4"/>
<dbReference type="EMBL" id="AVOT02129953">
    <property type="protein sequence ID" value="MBW0588273.1"/>
    <property type="molecule type" value="Genomic_DNA"/>
</dbReference>
<dbReference type="OrthoDB" id="2505871at2759"/>
<organism evidence="1 2">
    <name type="scientific">Austropuccinia psidii MF-1</name>
    <dbReference type="NCBI Taxonomy" id="1389203"/>
    <lineage>
        <taxon>Eukaryota</taxon>
        <taxon>Fungi</taxon>
        <taxon>Dikarya</taxon>
        <taxon>Basidiomycota</taxon>
        <taxon>Pucciniomycotina</taxon>
        <taxon>Pucciniomycetes</taxon>
        <taxon>Pucciniales</taxon>
        <taxon>Sphaerophragmiaceae</taxon>
        <taxon>Austropuccinia</taxon>
    </lineage>
</organism>
<dbReference type="Proteomes" id="UP000765509">
    <property type="component" value="Unassembled WGS sequence"/>
</dbReference>
<reference evidence="1" key="1">
    <citation type="submission" date="2021-03" db="EMBL/GenBank/DDBJ databases">
        <title>Draft genome sequence of rust myrtle Austropuccinia psidii MF-1, a brazilian biotype.</title>
        <authorList>
            <person name="Quecine M.C."/>
            <person name="Pachon D.M.R."/>
            <person name="Bonatelli M.L."/>
            <person name="Correr F.H."/>
            <person name="Franceschini L.M."/>
            <person name="Leite T.F."/>
            <person name="Margarido G.R.A."/>
            <person name="Almeida C.A."/>
            <person name="Ferrarezi J.A."/>
            <person name="Labate C.A."/>
        </authorList>
    </citation>
    <scope>NUCLEOTIDE SEQUENCE</scope>
    <source>
        <strain evidence="1">MF-1</strain>
    </source>
</reference>
<evidence type="ECO:0000313" key="2">
    <source>
        <dbReference type="Proteomes" id="UP000765509"/>
    </source>
</evidence>
<evidence type="ECO:0000313" key="1">
    <source>
        <dbReference type="EMBL" id="MBW0588273.1"/>
    </source>
</evidence>
<accession>A0A9Q3Q7G4</accession>
<name>A0A9Q3Q7G4_9BASI</name>
<comment type="caution">
    <text evidence="1">The sequence shown here is derived from an EMBL/GenBank/DDBJ whole genome shotgun (WGS) entry which is preliminary data.</text>
</comment>
<feature type="non-terminal residue" evidence="1">
    <location>
        <position position="1"/>
    </location>
</feature>